<dbReference type="Gene3D" id="3.30.300.30">
    <property type="match status" value="1"/>
</dbReference>
<evidence type="ECO:0000256" key="2">
    <source>
        <dbReference type="ARBA" id="ARBA00005005"/>
    </source>
</evidence>
<keyword evidence="3" id="KW-0436">Ligase</keyword>
<dbReference type="InterPro" id="IPR025110">
    <property type="entry name" value="AMP-bd_C"/>
</dbReference>
<dbReference type="Gene3D" id="3.40.50.12780">
    <property type="entry name" value="N-terminal domain of ligase-like"/>
    <property type="match status" value="1"/>
</dbReference>
<evidence type="ECO:0000313" key="10">
    <source>
        <dbReference type="EMBL" id="KYO50935.1"/>
    </source>
</evidence>
<dbReference type="PANTHER" id="PTHR43767">
    <property type="entry name" value="LONG-CHAIN-FATTY-ACID--COA LIGASE"/>
    <property type="match status" value="1"/>
</dbReference>
<evidence type="ECO:0000256" key="6">
    <source>
        <dbReference type="ARBA" id="ARBA00039545"/>
    </source>
</evidence>
<dbReference type="GO" id="GO:0016020">
    <property type="term" value="C:membrane"/>
    <property type="evidence" value="ECO:0007669"/>
    <property type="project" value="UniProtKB-SubCell"/>
</dbReference>
<evidence type="ECO:0000256" key="7">
    <source>
        <dbReference type="ARBA" id="ARBA00042773"/>
    </source>
</evidence>
<organism evidence="10 11">
    <name type="scientific">Tistrella mobilis</name>
    <dbReference type="NCBI Taxonomy" id="171437"/>
    <lineage>
        <taxon>Bacteria</taxon>
        <taxon>Pseudomonadati</taxon>
        <taxon>Pseudomonadota</taxon>
        <taxon>Alphaproteobacteria</taxon>
        <taxon>Geminicoccales</taxon>
        <taxon>Geminicoccaceae</taxon>
        <taxon>Tistrella</taxon>
    </lineage>
</organism>
<dbReference type="InterPro" id="IPR050237">
    <property type="entry name" value="ATP-dep_AMP-bd_enzyme"/>
</dbReference>
<gene>
    <name evidence="10" type="ORF">AUP44_11100</name>
</gene>
<dbReference type="PANTHER" id="PTHR43767:SF8">
    <property type="entry name" value="LONG-CHAIN-FATTY-ACID--COA LIGASE"/>
    <property type="match status" value="1"/>
</dbReference>
<dbReference type="EC" id="6.2.1.3" evidence="5"/>
<sequence length="536" mass="57279">MPSFHPDPSAWPRPWSALEPASLRDFRPDPSPPGLDALSREAAARFGDTAAFAFPTPDGRLQSLSFAEVDALTDRLAMGFMRVLGVAPGTVVAIRLPNCLHYPLAVLAAWKAGAIVSNVNPLYTARELNHQLEDCGARVLITAPIGLDQLEQALADPDLRVVMIAPGEALPFAELLAGDAPPSPLRLPPRARDAVAIYQYTGGTTGRSKGAILTDRNLRAVLGQTWAHLAAEDGAPQPGETILTLLPMYHIFAFTLNFLLFFQAGARNLLIANPRPLATLEPVFRDHRIDWTTGVDTLFAGLLAEPWFIANPPRLRFAISGGTALRPGTHAAWSSQVGPVLEGYGMTETCCIIACNQADPALVRPGTVGIPIPGCEVRLVDDDGRPAAPGVPGEILVAGAHVVSGYLNAPAQTAEAFIDGWLRTGDIGVWEDGRLKIVDRKKDMILVSGFNVYPNEIEAVIAEHPAVVDVAVIGVPDDTTGEALRAFVSVSRETGAAELIAHCRKALTAYKVPKQVVFRDALPKSPVGKILRAALR</sequence>
<proteinExistence type="predicted"/>
<comment type="subcellular location">
    <subcellularLocation>
        <location evidence="1">Membrane</location>
        <topology evidence="1">Peripheral membrane protein</topology>
    </subcellularLocation>
</comment>
<dbReference type="OrthoDB" id="9803968at2"/>
<dbReference type="InterPro" id="IPR020845">
    <property type="entry name" value="AMP-binding_CS"/>
</dbReference>
<feature type="domain" description="AMP-dependent synthetase/ligase" evidence="8">
    <location>
        <begin position="40"/>
        <end position="407"/>
    </location>
</feature>
<accession>A0A162KCH8</accession>
<evidence type="ECO:0000313" key="11">
    <source>
        <dbReference type="Proteomes" id="UP000075787"/>
    </source>
</evidence>
<evidence type="ECO:0000259" key="8">
    <source>
        <dbReference type="Pfam" id="PF00501"/>
    </source>
</evidence>
<feature type="domain" description="AMP-binding enzyme C-terminal" evidence="9">
    <location>
        <begin position="456"/>
        <end position="529"/>
    </location>
</feature>
<protein>
    <recommendedName>
        <fullName evidence="6">Long-chain-fatty-acid--CoA ligase</fullName>
        <ecNumber evidence="5">6.2.1.3</ecNumber>
    </recommendedName>
    <alternativeName>
        <fullName evidence="7">Long-chain acyl-CoA synthetase</fullName>
    </alternativeName>
</protein>
<comment type="caution">
    <text evidence="10">The sequence shown here is derived from an EMBL/GenBank/DDBJ whole genome shotgun (WGS) entry which is preliminary data.</text>
</comment>
<evidence type="ECO:0000256" key="1">
    <source>
        <dbReference type="ARBA" id="ARBA00004170"/>
    </source>
</evidence>
<evidence type="ECO:0000256" key="5">
    <source>
        <dbReference type="ARBA" id="ARBA00026121"/>
    </source>
</evidence>
<dbReference type="SUPFAM" id="SSF56801">
    <property type="entry name" value="Acetyl-CoA synthetase-like"/>
    <property type="match status" value="1"/>
</dbReference>
<evidence type="ECO:0000256" key="3">
    <source>
        <dbReference type="ARBA" id="ARBA00022598"/>
    </source>
</evidence>
<dbReference type="InterPro" id="IPR000873">
    <property type="entry name" value="AMP-dep_synth/lig_dom"/>
</dbReference>
<dbReference type="Pfam" id="PF13193">
    <property type="entry name" value="AMP-binding_C"/>
    <property type="match status" value="1"/>
</dbReference>
<dbReference type="AlphaFoldDB" id="A0A162KCH8"/>
<dbReference type="Proteomes" id="UP000075787">
    <property type="component" value="Unassembled WGS sequence"/>
</dbReference>
<dbReference type="GO" id="GO:0004467">
    <property type="term" value="F:long-chain fatty acid-CoA ligase activity"/>
    <property type="evidence" value="ECO:0007669"/>
    <property type="project" value="UniProtKB-EC"/>
</dbReference>
<dbReference type="RefSeq" id="WP_062767293.1">
    <property type="nucleotide sequence ID" value="NZ_CP121043.1"/>
</dbReference>
<dbReference type="GeneID" id="97239232"/>
<dbReference type="InterPro" id="IPR045851">
    <property type="entry name" value="AMP-bd_C_sf"/>
</dbReference>
<evidence type="ECO:0000259" key="9">
    <source>
        <dbReference type="Pfam" id="PF13193"/>
    </source>
</evidence>
<evidence type="ECO:0000256" key="4">
    <source>
        <dbReference type="ARBA" id="ARBA00023136"/>
    </source>
</evidence>
<comment type="pathway">
    <text evidence="2">Lipid metabolism; fatty acid beta-oxidation.</text>
</comment>
<reference evidence="10 11" key="1">
    <citation type="submission" date="2015-12" db="EMBL/GenBank/DDBJ databases">
        <title>Genome sequence of Tistrella mobilis MCCC 1A02139.</title>
        <authorList>
            <person name="Lu L."/>
            <person name="Lai Q."/>
            <person name="Shao Z."/>
            <person name="Qian P."/>
        </authorList>
    </citation>
    <scope>NUCLEOTIDE SEQUENCE [LARGE SCALE GENOMIC DNA]</scope>
    <source>
        <strain evidence="10 11">MCCC 1A02139</strain>
    </source>
</reference>
<dbReference type="PROSITE" id="PS00455">
    <property type="entry name" value="AMP_BINDING"/>
    <property type="match status" value="1"/>
</dbReference>
<dbReference type="Pfam" id="PF00501">
    <property type="entry name" value="AMP-binding"/>
    <property type="match status" value="1"/>
</dbReference>
<dbReference type="EMBL" id="LPZR01000187">
    <property type="protein sequence ID" value="KYO50935.1"/>
    <property type="molecule type" value="Genomic_DNA"/>
</dbReference>
<name>A0A162KCH8_9PROT</name>
<keyword evidence="4" id="KW-0472">Membrane</keyword>
<dbReference type="InterPro" id="IPR042099">
    <property type="entry name" value="ANL_N_sf"/>
</dbReference>